<feature type="transmembrane region" description="Helical" evidence="6">
    <location>
        <begin position="47"/>
        <end position="69"/>
    </location>
</feature>
<organism evidence="7 8">
    <name type="scientific">Pseudomonas gingeri</name>
    <dbReference type="NCBI Taxonomy" id="117681"/>
    <lineage>
        <taxon>Bacteria</taxon>
        <taxon>Pseudomonadati</taxon>
        <taxon>Pseudomonadota</taxon>
        <taxon>Gammaproteobacteria</taxon>
        <taxon>Pseudomonadales</taxon>
        <taxon>Pseudomonadaceae</taxon>
        <taxon>Pseudomonas</taxon>
    </lineage>
</organism>
<feature type="transmembrane region" description="Helical" evidence="6">
    <location>
        <begin position="13"/>
        <end position="35"/>
    </location>
</feature>
<gene>
    <name evidence="7" type="ORF">HX829_29215</name>
</gene>
<dbReference type="NCBIfam" id="TIGR03717">
    <property type="entry name" value="R_switched_YjbE"/>
    <property type="match status" value="1"/>
</dbReference>
<evidence type="ECO:0000256" key="6">
    <source>
        <dbReference type="SAM" id="Phobius"/>
    </source>
</evidence>
<dbReference type="EMBL" id="JACAPU010000044">
    <property type="protein sequence ID" value="NWB50560.1"/>
    <property type="molecule type" value="Genomic_DNA"/>
</dbReference>
<dbReference type="AlphaFoldDB" id="A0A7Y7WJE4"/>
<keyword evidence="4 6" id="KW-1133">Transmembrane helix</keyword>
<dbReference type="Proteomes" id="UP000582981">
    <property type="component" value="Unassembled WGS sequence"/>
</dbReference>
<evidence type="ECO:0000256" key="2">
    <source>
        <dbReference type="ARBA" id="ARBA00007511"/>
    </source>
</evidence>
<feature type="transmembrane region" description="Helical" evidence="6">
    <location>
        <begin position="75"/>
        <end position="92"/>
    </location>
</feature>
<evidence type="ECO:0000256" key="3">
    <source>
        <dbReference type="ARBA" id="ARBA00022692"/>
    </source>
</evidence>
<feature type="transmembrane region" description="Helical" evidence="6">
    <location>
        <begin position="108"/>
        <end position="132"/>
    </location>
</feature>
<evidence type="ECO:0000256" key="1">
    <source>
        <dbReference type="ARBA" id="ARBA00004141"/>
    </source>
</evidence>
<comment type="caution">
    <text evidence="7">The sequence shown here is derived from an EMBL/GenBank/DDBJ whole genome shotgun (WGS) entry which is preliminary data.</text>
</comment>
<feature type="transmembrane region" description="Helical" evidence="6">
    <location>
        <begin position="138"/>
        <end position="159"/>
    </location>
</feature>
<evidence type="ECO:0000256" key="4">
    <source>
        <dbReference type="ARBA" id="ARBA00022989"/>
    </source>
</evidence>
<evidence type="ECO:0000313" key="8">
    <source>
        <dbReference type="Proteomes" id="UP000582981"/>
    </source>
</evidence>
<dbReference type="GO" id="GO:0016020">
    <property type="term" value="C:membrane"/>
    <property type="evidence" value="ECO:0007669"/>
    <property type="project" value="UniProtKB-SubCell"/>
</dbReference>
<dbReference type="PANTHER" id="PTHR30238">
    <property type="entry name" value="MEMBRANE BOUND PREDICTED REDOX MODULATOR"/>
    <property type="match status" value="1"/>
</dbReference>
<evidence type="ECO:0000256" key="5">
    <source>
        <dbReference type="ARBA" id="ARBA00023136"/>
    </source>
</evidence>
<proteinExistence type="inferred from homology"/>
<evidence type="ECO:0000313" key="7">
    <source>
        <dbReference type="EMBL" id="NWB50560.1"/>
    </source>
</evidence>
<keyword evidence="5 6" id="KW-0472">Membrane</keyword>
<feature type="transmembrane region" description="Helical" evidence="6">
    <location>
        <begin position="198"/>
        <end position="216"/>
    </location>
</feature>
<feature type="transmembrane region" description="Helical" evidence="6">
    <location>
        <begin position="166"/>
        <end position="186"/>
    </location>
</feature>
<accession>A0A7Y7WJE4</accession>
<dbReference type="PANTHER" id="PTHR30238:SF4">
    <property type="entry name" value="SLL1022 PROTEIN"/>
    <property type="match status" value="1"/>
</dbReference>
<protein>
    <submittedName>
        <fullName evidence="7">TerC family protein</fullName>
    </submittedName>
</protein>
<dbReference type="Pfam" id="PF03741">
    <property type="entry name" value="TerC"/>
    <property type="match status" value="1"/>
</dbReference>
<comment type="subcellular location">
    <subcellularLocation>
        <location evidence="1">Membrane</location>
        <topology evidence="1">Multi-pass membrane protein</topology>
    </subcellularLocation>
</comment>
<feature type="transmembrane region" description="Helical" evidence="6">
    <location>
        <begin position="301"/>
        <end position="325"/>
    </location>
</feature>
<sequence length="430" mass="46383">MIGLDTGMQGINLTLQVFLLDLLLSGDNAVVIALACRHLPARQMRQALFAGMGVAVGLRILFTSVISLLLKVPCLKLAGMVALVVIAIKLLVGEEDAEHLPQRSRSTLWSVVGLIVFADLTMSLDNVVALAAVAQDNLGILVLGLLLSIPMLMYGSLFVSGLFKRYPWLIPAGGALLGWVAGGIGMSDPLIADWVATQAPGLVLAMPLACAIFVLVESRIIQRNLRLLPRPEPVLRHARMDEPVPAEPLVAGVVRVVEAQEDISGVREPLSAELLPPETVLPVDNSPVEPVPDEPNRKRRWYWAGALAAVPLLGYIGYSVIYVGIINSGYMPTPRLLSSYECPGLNGPFVFFYQHGKDTVRIHSSAGSLDGALIKGRLEWINSTRASSMLGFTPPQEITNDDATSIRINGGSFSQMVCFKKDQVIEVGRN</sequence>
<name>A0A7Y7WJE4_9PSED</name>
<dbReference type="InterPro" id="IPR005496">
    <property type="entry name" value="Integral_membrane_TerC"/>
</dbReference>
<comment type="similarity">
    <text evidence="2">Belongs to the TerC family.</text>
</comment>
<keyword evidence="3 6" id="KW-0812">Transmembrane</keyword>
<dbReference type="RefSeq" id="WP_177145605.1">
    <property type="nucleotide sequence ID" value="NZ_JACAPU010000044.1"/>
</dbReference>
<dbReference type="InterPro" id="IPR022301">
    <property type="entry name" value="Integral_membrane_YjbE"/>
</dbReference>
<reference evidence="7 8" key="1">
    <citation type="submission" date="2020-04" db="EMBL/GenBank/DDBJ databases">
        <title>Molecular characterization of pseudomonads from Agaricus bisporus reveal novel blotch 2 pathogens in Western Europe.</title>
        <authorList>
            <person name="Taparia T."/>
            <person name="Krijger M."/>
            <person name="Haynes E."/>
            <person name="Elpinstone J.G."/>
            <person name="Noble R."/>
            <person name="Van Der Wolf J."/>
        </authorList>
    </citation>
    <scope>NUCLEOTIDE SEQUENCE [LARGE SCALE GENOMIC DNA]</scope>
    <source>
        <strain evidence="7 8">F1001</strain>
    </source>
</reference>